<proteinExistence type="predicted"/>
<evidence type="ECO:0000313" key="2">
    <source>
        <dbReference type="Proteomes" id="UP000366065"/>
    </source>
</evidence>
<dbReference type="EMBL" id="CABPRV010000007">
    <property type="protein sequence ID" value="VVE18482.1"/>
    <property type="molecule type" value="Genomic_DNA"/>
</dbReference>
<dbReference type="RefSeq" id="WP_150721917.1">
    <property type="nucleotide sequence ID" value="NZ_CABPRV010000007.1"/>
</dbReference>
<protein>
    <recommendedName>
        <fullName evidence="3">Sensor histidine kinase</fullName>
    </recommendedName>
</protein>
<comment type="caution">
    <text evidence="1">The sequence shown here is derived from an EMBL/GenBank/DDBJ whole genome shotgun (WGS) entry which is preliminary data.</text>
</comment>
<organism evidence="1 2">
    <name type="scientific">Pandoraea capi</name>
    <dbReference type="NCBI Taxonomy" id="2508286"/>
    <lineage>
        <taxon>Bacteria</taxon>
        <taxon>Pseudomonadati</taxon>
        <taxon>Pseudomonadota</taxon>
        <taxon>Betaproteobacteria</taxon>
        <taxon>Burkholderiales</taxon>
        <taxon>Burkholderiaceae</taxon>
        <taxon>Pandoraea</taxon>
    </lineage>
</organism>
<dbReference type="Proteomes" id="UP000366065">
    <property type="component" value="Unassembled WGS sequence"/>
</dbReference>
<sequence length="380" mass="40906">MTFVRIQDRTSIADVLSWRLAACNTINLARRSAFEPGAQALALSLLASIRIGRDAPILVCDFDEPKGIEELEGTPLASPFGFALSRLVSQIQFSNGLASPTLKPLLGGMYKSSQGVFGKGTSRAVVFPDPVFQIAPALSTRNATSADIFPSPSAFSVLLNSEVESLGFRRALGSSEESGIVAFVYEALRNSLEHGLPQGSVRKSRSTRALILEKIVLQSAELSSRHLSEDLKEYLLRIFEANKSDLGLGVLCISVADQGSGIQSTLPVKAELPQESAVERLARAFLPGESRKPVGVIKRGLGLPSVISAAHSLQALLRISSGNLVAEQDFSLGEDKYPRLNLESIHEVPSETVFGTCISIFVPEFAIDRDQPSLFSRPRG</sequence>
<accession>A0ABY6W2H1</accession>
<evidence type="ECO:0008006" key="3">
    <source>
        <dbReference type="Google" id="ProtNLM"/>
    </source>
</evidence>
<dbReference type="Gene3D" id="3.30.565.10">
    <property type="entry name" value="Histidine kinase-like ATPase, C-terminal domain"/>
    <property type="match status" value="1"/>
</dbReference>
<name>A0ABY6W2H1_9BURK</name>
<gene>
    <name evidence="1" type="ORF">PCA20602_03016</name>
</gene>
<evidence type="ECO:0000313" key="1">
    <source>
        <dbReference type="EMBL" id="VVE18482.1"/>
    </source>
</evidence>
<dbReference type="InterPro" id="IPR036890">
    <property type="entry name" value="HATPase_C_sf"/>
</dbReference>
<keyword evidence="2" id="KW-1185">Reference proteome</keyword>
<reference evidence="1 2" key="1">
    <citation type="submission" date="2019-08" db="EMBL/GenBank/DDBJ databases">
        <authorList>
            <person name="Peeters C."/>
        </authorList>
    </citation>
    <scope>NUCLEOTIDE SEQUENCE [LARGE SCALE GENOMIC DNA]</scope>
    <source>
        <strain evidence="1 2">LMG 20602</strain>
    </source>
</reference>